<evidence type="ECO:0000313" key="3">
    <source>
        <dbReference type="Proteomes" id="UP001339167"/>
    </source>
</evidence>
<name>A0ABU7JD83_9GAMM</name>
<accession>A0ABU7JD83</accession>
<comment type="caution">
    <text evidence="2">The sequence shown here is derived from an EMBL/GenBank/DDBJ whole genome shotgun (WGS) entry which is preliminary data.</text>
</comment>
<dbReference type="Proteomes" id="UP001339167">
    <property type="component" value="Unassembled WGS sequence"/>
</dbReference>
<sequence length="626" mass="67940">MAILFWEQSQVQQLSQVLKQLGANLPRFIQRLAIRRLFFYVIRHPLRSLFFLIKAYLLLMLFALCLTFAAGSLAAENPCAQGEVYSPDDGLCGIPAPDSACTITSIFVNNGNLAGRSYQSYQLWFAAANAVTPGHQVGSCESVTPNSSREWVTQQITTADLGFTCPDSGSFVDLTYNHDREVHKTRIARTTGSNCTTTNSVDTSTTIVTARVNFNRDGDIECPDSHPIGPRFLDTGEIIGNFCFRIAEPPPPCDCSDLQGQGTWAGLSYLAASSAYSQDNPPQCLTITDNGQSCDCQIVAGNWAAFAVGIDGSQLRWQPLPTAQGQPAGTFTGASCGDEESTTPPPERETCFTLQDGTRYCLADRDQNCTRIDGVEVCQPGCGRLNGDFVCFDGQDDNPTNPGDDLEDIDDNITDPNKSINDMVKSDFKEVQRGTEQRLDQLARLLQNSNNASRTNHNASMSQYQASNRALGNIDSKLAGIGDTLTAMAGTLDGIADSLSGDPDGDCEGDDCDDETTDPGIDYSTDALSEFTGEPNDWEERNFGTVMKAAVDRMQEAPVFESVSTFFDVSFGGDCPIWQASVPMMGATFDINIDQLCSPTMNSLWPIIRAIIILGFSVLAFRVAIL</sequence>
<gene>
    <name evidence="2" type="ORF">QWF21_05070</name>
</gene>
<feature type="transmembrane region" description="Helical" evidence="1">
    <location>
        <begin position="604"/>
        <end position="625"/>
    </location>
</feature>
<keyword evidence="1" id="KW-0472">Membrane</keyword>
<keyword evidence="1" id="KW-1133">Transmembrane helix</keyword>
<dbReference type="EMBL" id="JAUGZK010000003">
    <property type="protein sequence ID" value="MEE2023610.1"/>
    <property type="molecule type" value="Genomic_DNA"/>
</dbReference>
<organism evidence="2 3">
    <name type="scientific">Alkalimonas mucilaginosa</name>
    <dbReference type="NCBI Taxonomy" id="3057676"/>
    <lineage>
        <taxon>Bacteria</taxon>
        <taxon>Pseudomonadati</taxon>
        <taxon>Pseudomonadota</taxon>
        <taxon>Gammaproteobacteria</taxon>
        <taxon>Alkalimonas</taxon>
    </lineage>
</organism>
<feature type="transmembrane region" description="Helical" evidence="1">
    <location>
        <begin position="49"/>
        <end position="71"/>
    </location>
</feature>
<proteinExistence type="predicted"/>
<evidence type="ECO:0000256" key="1">
    <source>
        <dbReference type="SAM" id="Phobius"/>
    </source>
</evidence>
<keyword evidence="1" id="KW-0812">Transmembrane</keyword>
<evidence type="ECO:0000313" key="2">
    <source>
        <dbReference type="EMBL" id="MEE2023610.1"/>
    </source>
</evidence>
<reference evidence="2 3" key="1">
    <citation type="submission" date="2023-06" db="EMBL/GenBank/DDBJ databases">
        <title>Alkalimonas sp., MEB004 an alkaliphilic bacterium isolated from Lonar Lake, India.</title>
        <authorList>
            <person name="Joshi A."/>
            <person name="Thite S."/>
        </authorList>
    </citation>
    <scope>NUCLEOTIDE SEQUENCE [LARGE SCALE GENOMIC DNA]</scope>
    <source>
        <strain evidence="2 3">MEB004</strain>
    </source>
</reference>
<keyword evidence="3" id="KW-1185">Reference proteome</keyword>
<protein>
    <submittedName>
        <fullName evidence="2">Uncharacterized protein</fullName>
    </submittedName>
</protein>
<dbReference type="RefSeq" id="WP_330086964.1">
    <property type="nucleotide sequence ID" value="NZ_JAUGZK010000003.1"/>
</dbReference>